<keyword evidence="1" id="KW-1133">Transmembrane helix</keyword>
<feature type="transmembrane region" description="Helical" evidence="1">
    <location>
        <begin position="157"/>
        <end position="177"/>
    </location>
</feature>
<evidence type="ECO:0000313" key="2">
    <source>
        <dbReference type="EMBL" id="MFC4261888.1"/>
    </source>
</evidence>
<feature type="transmembrane region" description="Helical" evidence="1">
    <location>
        <begin position="230"/>
        <end position="247"/>
    </location>
</feature>
<comment type="caution">
    <text evidence="2">The sequence shown here is derived from an EMBL/GenBank/DDBJ whole genome shotgun (WGS) entry which is preliminary data.</text>
</comment>
<keyword evidence="1" id="KW-0472">Membrane</keyword>
<name>A0ABV8QQ07_9BACT</name>
<gene>
    <name evidence="2" type="ORF">ACFOWM_03280</name>
</gene>
<evidence type="ECO:0008006" key="4">
    <source>
        <dbReference type="Google" id="ProtNLM"/>
    </source>
</evidence>
<keyword evidence="1" id="KW-0812">Transmembrane</keyword>
<accession>A0ABV8QQ07</accession>
<feature type="transmembrane region" description="Helical" evidence="1">
    <location>
        <begin position="76"/>
        <end position="94"/>
    </location>
</feature>
<feature type="transmembrane region" description="Helical" evidence="1">
    <location>
        <begin position="254"/>
        <end position="274"/>
    </location>
</feature>
<sequence>MRLLRFILSHSIFIAFAAVALCFQTNLLLHTAYSLPLYALVFFATLCGYNFYWLLSKWYFSKNKQVAEFIKINSSFVAVYIIGFLGCLVFGYLQLALLPYLFVGAFLTMLYALPMLPFSFSKKLQQLGFFKTLLLAFTWAYVTTILSIAFVSNISTVSIALLFNARFLFMLLLCIIFDNRDVAIDQQHGLHSLATDLKAGTIDTIIKIVFVLYCLAGILLRWYMFDDAQMFAFVLTAAVVWWVYLQSKKPQGYVFYYFFVDGLMIFTSLTTYIASIF</sequence>
<dbReference type="RefSeq" id="WP_379707012.1">
    <property type="nucleotide sequence ID" value="NZ_JBHSCZ010000001.1"/>
</dbReference>
<reference evidence="3" key="1">
    <citation type="journal article" date="2019" name="Int. J. Syst. Evol. Microbiol.">
        <title>The Global Catalogue of Microorganisms (GCM) 10K type strain sequencing project: providing services to taxonomists for standard genome sequencing and annotation.</title>
        <authorList>
            <consortium name="The Broad Institute Genomics Platform"/>
            <consortium name="The Broad Institute Genome Sequencing Center for Infectious Disease"/>
            <person name="Wu L."/>
            <person name="Ma J."/>
        </authorList>
    </citation>
    <scope>NUCLEOTIDE SEQUENCE [LARGE SCALE GENOMIC DNA]</scope>
    <source>
        <strain evidence="3">CECT 8289</strain>
    </source>
</reference>
<proteinExistence type="predicted"/>
<feature type="transmembrane region" description="Helical" evidence="1">
    <location>
        <begin position="32"/>
        <end position="55"/>
    </location>
</feature>
<keyword evidence="3" id="KW-1185">Reference proteome</keyword>
<evidence type="ECO:0000256" key="1">
    <source>
        <dbReference type="SAM" id="Phobius"/>
    </source>
</evidence>
<dbReference type="Proteomes" id="UP001595907">
    <property type="component" value="Unassembled WGS sequence"/>
</dbReference>
<feature type="transmembrane region" description="Helical" evidence="1">
    <location>
        <begin position="132"/>
        <end position="151"/>
    </location>
</feature>
<feature type="transmembrane region" description="Helical" evidence="1">
    <location>
        <begin position="100"/>
        <end position="120"/>
    </location>
</feature>
<dbReference type="EMBL" id="JBHSCZ010000001">
    <property type="protein sequence ID" value="MFC4261888.1"/>
    <property type="molecule type" value="Genomic_DNA"/>
</dbReference>
<feature type="transmembrane region" description="Helical" evidence="1">
    <location>
        <begin position="205"/>
        <end position="224"/>
    </location>
</feature>
<organism evidence="2 3">
    <name type="scientific">Ferruginibacter yonginensis</name>
    <dbReference type="NCBI Taxonomy" id="1310416"/>
    <lineage>
        <taxon>Bacteria</taxon>
        <taxon>Pseudomonadati</taxon>
        <taxon>Bacteroidota</taxon>
        <taxon>Chitinophagia</taxon>
        <taxon>Chitinophagales</taxon>
        <taxon>Chitinophagaceae</taxon>
        <taxon>Ferruginibacter</taxon>
    </lineage>
</organism>
<protein>
    <recommendedName>
        <fullName evidence="4">UbiA prenyltransferase family protein</fullName>
    </recommendedName>
</protein>
<evidence type="ECO:0000313" key="3">
    <source>
        <dbReference type="Proteomes" id="UP001595907"/>
    </source>
</evidence>